<evidence type="ECO:0000256" key="1">
    <source>
        <dbReference type="ARBA" id="ARBA00023014"/>
    </source>
</evidence>
<dbReference type="PANTHER" id="PTHR31302:SF0">
    <property type="entry name" value="TRANSMEMBRANE PROTEIN WITH METALLOPHOSPHOESTERASE DOMAIN"/>
    <property type="match status" value="1"/>
</dbReference>
<dbReference type="InterPro" id="IPR004843">
    <property type="entry name" value="Calcineurin-like_PHP"/>
</dbReference>
<dbReference type="PROSITE" id="PS51318">
    <property type="entry name" value="TAT"/>
    <property type="match status" value="1"/>
</dbReference>
<sequence length="287" mass="31632">MNSSESNPPSPANPAVSRRTFLASGSFCAGALVVGKGLWHEPRTAKLEHLHLASAKIAASRQMRVVQLSDLHIRHFSSFHLSVARLIERLSPDLILLTGDYVDRERNLSAVGEFLSHLSAPHGIYAVQGNWEYWARIEGESLRQAFARWGVTLLINERFDLRIRNTPVSILGLDYPSAADALKKLQRQADPARLNLLLSHVPAFNHELLDGRLDLLLAGHTHGGQVRLPGVTPFYLPRFSEPFVSGLYQVGPGTPLYVNRGLGTSLLPVRFLCPPEVTLFTLGAKTA</sequence>
<keyword evidence="1" id="KW-0411">Iron-sulfur</keyword>
<dbReference type="Pfam" id="PF00149">
    <property type="entry name" value="Metallophos"/>
    <property type="match status" value="1"/>
</dbReference>
<dbReference type="PANTHER" id="PTHR31302">
    <property type="entry name" value="TRANSMEMBRANE PROTEIN WITH METALLOPHOSPHOESTERASE DOMAIN-RELATED"/>
    <property type="match status" value="1"/>
</dbReference>
<reference evidence="3" key="1">
    <citation type="journal article" date="2022" name="Environ. Microbiol.">
        <title>Geoalkalibacter halelectricus SAP #1 sp. nov. possessing extracellular electron transfer and mineral#reducing capabilities from a haloalkaline environment.</title>
        <authorList>
            <person name="Yadav S."/>
            <person name="Singh R."/>
            <person name="Sundharam S.S."/>
            <person name="Chaudhary S."/>
            <person name="Krishnamurthi S."/>
            <person name="Patil S.A."/>
        </authorList>
    </citation>
    <scope>NUCLEOTIDE SEQUENCE</scope>
    <source>
        <strain evidence="3">SAP-1</strain>
    </source>
</reference>
<dbReference type="Proteomes" id="UP001060414">
    <property type="component" value="Chromosome"/>
</dbReference>
<keyword evidence="1" id="KW-0408">Iron</keyword>
<accession>A0ABY5ZSD9</accession>
<gene>
    <name evidence="3" type="ORF">L9S41_05500</name>
</gene>
<feature type="domain" description="Calcineurin-like phosphoesterase" evidence="2">
    <location>
        <begin position="63"/>
        <end position="223"/>
    </location>
</feature>
<name>A0ABY5ZSD9_9BACT</name>
<dbReference type="EMBL" id="CP092109">
    <property type="protein sequence ID" value="UWZ80857.1"/>
    <property type="molecule type" value="Genomic_DNA"/>
</dbReference>
<evidence type="ECO:0000259" key="2">
    <source>
        <dbReference type="Pfam" id="PF00149"/>
    </source>
</evidence>
<dbReference type="InterPro" id="IPR029052">
    <property type="entry name" value="Metallo-depent_PP-like"/>
</dbReference>
<evidence type="ECO:0000313" key="4">
    <source>
        <dbReference type="Proteomes" id="UP001060414"/>
    </source>
</evidence>
<dbReference type="RefSeq" id="WP_260749224.1">
    <property type="nucleotide sequence ID" value="NZ_CP092109.1"/>
</dbReference>
<dbReference type="InterPro" id="IPR051158">
    <property type="entry name" value="Metallophosphoesterase_sf"/>
</dbReference>
<organism evidence="3 4">
    <name type="scientific">Geoalkalibacter halelectricus</name>
    <dbReference type="NCBI Taxonomy" id="2847045"/>
    <lineage>
        <taxon>Bacteria</taxon>
        <taxon>Pseudomonadati</taxon>
        <taxon>Thermodesulfobacteriota</taxon>
        <taxon>Desulfuromonadia</taxon>
        <taxon>Desulfuromonadales</taxon>
        <taxon>Geoalkalibacteraceae</taxon>
        <taxon>Geoalkalibacter</taxon>
    </lineage>
</organism>
<proteinExistence type="predicted"/>
<dbReference type="SUPFAM" id="SSF56300">
    <property type="entry name" value="Metallo-dependent phosphatases"/>
    <property type="match status" value="1"/>
</dbReference>
<protein>
    <submittedName>
        <fullName evidence="3">Metallophosphoesterase</fullName>
    </submittedName>
</protein>
<dbReference type="InterPro" id="IPR006311">
    <property type="entry name" value="TAT_signal"/>
</dbReference>
<dbReference type="CDD" id="cd07385">
    <property type="entry name" value="MPP_YkuE_C"/>
    <property type="match status" value="1"/>
</dbReference>
<keyword evidence="1" id="KW-0479">Metal-binding</keyword>
<keyword evidence="4" id="KW-1185">Reference proteome</keyword>
<dbReference type="Gene3D" id="3.60.21.10">
    <property type="match status" value="1"/>
</dbReference>
<evidence type="ECO:0000313" key="3">
    <source>
        <dbReference type="EMBL" id="UWZ80857.1"/>
    </source>
</evidence>